<protein>
    <submittedName>
        <fullName evidence="1">7856_t:CDS:1</fullName>
    </submittedName>
</protein>
<proteinExistence type="predicted"/>
<organism evidence="1 2">
    <name type="scientific">Funneliformis mosseae</name>
    <name type="common">Endomycorrhizal fungus</name>
    <name type="synonym">Glomus mosseae</name>
    <dbReference type="NCBI Taxonomy" id="27381"/>
    <lineage>
        <taxon>Eukaryota</taxon>
        <taxon>Fungi</taxon>
        <taxon>Fungi incertae sedis</taxon>
        <taxon>Mucoromycota</taxon>
        <taxon>Glomeromycotina</taxon>
        <taxon>Glomeromycetes</taxon>
        <taxon>Glomerales</taxon>
        <taxon>Glomeraceae</taxon>
        <taxon>Funneliformis</taxon>
    </lineage>
</organism>
<evidence type="ECO:0000313" key="1">
    <source>
        <dbReference type="EMBL" id="CAG8749928.1"/>
    </source>
</evidence>
<name>A0A9N9ITF9_FUNMO</name>
<reference evidence="1" key="1">
    <citation type="submission" date="2021-06" db="EMBL/GenBank/DDBJ databases">
        <authorList>
            <person name="Kallberg Y."/>
            <person name="Tangrot J."/>
            <person name="Rosling A."/>
        </authorList>
    </citation>
    <scope>NUCLEOTIDE SEQUENCE</scope>
    <source>
        <strain evidence="1">87-6 pot B 2015</strain>
    </source>
</reference>
<comment type="caution">
    <text evidence="1">The sequence shown here is derived from an EMBL/GenBank/DDBJ whole genome shotgun (WGS) entry which is preliminary data.</text>
</comment>
<gene>
    <name evidence="1" type="ORF">FMOSSE_LOCUS16597</name>
</gene>
<dbReference type="Proteomes" id="UP000789375">
    <property type="component" value="Unassembled WGS sequence"/>
</dbReference>
<dbReference type="AlphaFoldDB" id="A0A9N9ITF9"/>
<evidence type="ECO:0000313" key="2">
    <source>
        <dbReference type="Proteomes" id="UP000789375"/>
    </source>
</evidence>
<feature type="non-terminal residue" evidence="1">
    <location>
        <position position="41"/>
    </location>
</feature>
<accession>A0A9N9ITF9</accession>
<sequence>MESLTYLSRMLTVEQLKDKIYVSSMFQSTPRLFKNKFTLLK</sequence>
<dbReference type="EMBL" id="CAJVPP010024614">
    <property type="protein sequence ID" value="CAG8749928.1"/>
    <property type="molecule type" value="Genomic_DNA"/>
</dbReference>
<keyword evidence="2" id="KW-1185">Reference proteome</keyword>